<dbReference type="PANTHER" id="PTHR31327">
    <property type="entry name" value="SPERM MEIOSIS PDZ DOMAIN CONTAINING PROTEINS-RELATED"/>
    <property type="match status" value="1"/>
</dbReference>
<evidence type="ECO:0000313" key="2">
    <source>
        <dbReference type="EMBL" id="TKR87842.1"/>
    </source>
</evidence>
<dbReference type="PANTHER" id="PTHR31327:SF7">
    <property type="entry name" value="PDZ DOMAIN-CONTAINING PROTEIN"/>
    <property type="match status" value="1"/>
</dbReference>
<reference evidence="2 3" key="1">
    <citation type="journal article" date="2015" name="Genome Biol.">
        <title>Comparative genomics of Steinernema reveals deeply conserved gene regulatory networks.</title>
        <authorList>
            <person name="Dillman A.R."/>
            <person name="Macchietto M."/>
            <person name="Porter C.F."/>
            <person name="Rogers A."/>
            <person name="Williams B."/>
            <person name="Antoshechkin I."/>
            <person name="Lee M.M."/>
            <person name="Goodwin Z."/>
            <person name="Lu X."/>
            <person name="Lewis E.E."/>
            <person name="Goodrich-Blair H."/>
            <person name="Stock S.P."/>
            <person name="Adams B.J."/>
            <person name="Sternberg P.W."/>
            <person name="Mortazavi A."/>
        </authorList>
    </citation>
    <scope>NUCLEOTIDE SEQUENCE [LARGE SCALE GENOMIC DNA]</scope>
    <source>
        <strain evidence="2 3">ALL</strain>
    </source>
</reference>
<protein>
    <recommendedName>
        <fullName evidence="4">PDZ domain-containing protein</fullName>
    </recommendedName>
</protein>
<dbReference type="Proteomes" id="UP000298663">
    <property type="component" value="Unassembled WGS sequence"/>
</dbReference>
<sequence length="223" mass="24991">MALKTFRGKCCVQKVEPNSVASNAYMAGDNILDINGERVGDFEKFKTRFKHFMTTFKVCSTVVERPESPEALQATYAMLHLFPPTDSFPADAVAIAQREIARFLQNPNPESLLKSILVLPSRANLKACNENPFATDGSIYMDENTGELKPVKNQAGKLLHISHAKKPQEILIDSDVQNQNMLQKTKNRRLKGSTMMPPNRKSRTREKESLRGTLDSMRAAYSA</sequence>
<evidence type="ECO:0000313" key="3">
    <source>
        <dbReference type="Proteomes" id="UP000298663"/>
    </source>
</evidence>
<reference evidence="2 3" key="2">
    <citation type="journal article" date="2019" name="G3 (Bethesda)">
        <title>Hybrid Assembly of the Genome of the Entomopathogenic Nematode Steinernema carpocapsae Identifies the X-Chromosome.</title>
        <authorList>
            <person name="Serra L."/>
            <person name="Macchietto M."/>
            <person name="Macias-Munoz A."/>
            <person name="McGill C.J."/>
            <person name="Rodriguez I.M."/>
            <person name="Rodriguez B."/>
            <person name="Murad R."/>
            <person name="Mortazavi A."/>
        </authorList>
    </citation>
    <scope>NUCLEOTIDE SEQUENCE [LARGE SCALE GENOMIC DNA]</scope>
    <source>
        <strain evidence="2 3">ALL</strain>
    </source>
</reference>
<keyword evidence="3" id="KW-1185">Reference proteome</keyword>
<dbReference type="InterPro" id="IPR040264">
    <property type="entry name" value="T15H9.4-like"/>
</dbReference>
<name>A0A4U5NWN0_STECR</name>
<gene>
    <name evidence="2" type="ORF">L596_012178</name>
</gene>
<accession>A0A4U5NWN0</accession>
<dbReference type="AlphaFoldDB" id="A0A4U5NWN0"/>
<proteinExistence type="predicted"/>
<evidence type="ECO:0000256" key="1">
    <source>
        <dbReference type="SAM" id="MobiDB-lite"/>
    </source>
</evidence>
<dbReference type="EMBL" id="AZBU02000003">
    <property type="protein sequence ID" value="TKR87842.1"/>
    <property type="molecule type" value="Genomic_DNA"/>
</dbReference>
<organism evidence="2 3">
    <name type="scientific">Steinernema carpocapsae</name>
    <name type="common">Entomopathogenic nematode</name>
    <dbReference type="NCBI Taxonomy" id="34508"/>
    <lineage>
        <taxon>Eukaryota</taxon>
        <taxon>Metazoa</taxon>
        <taxon>Ecdysozoa</taxon>
        <taxon>Nematoda</taxon>
        <taxon>Chromadorea</taxon>
        <taxon>Rhabditida</taxon>
        <taxon>Tylenchina</taxon>
        <taxon>Panagrolaimomorpha</taxon>
        <taxon>Strongyloidoidea</taxon>
        <taxon>Steinernematidae</taxon>
        <taxon>Steinernema</taxon>
    </lineage>
</organism>
<evidence type="ECO:0008006" key="4">
    <source>
        <dbReference type="Google" id="ProtNLM"/>
    </source>
</evidence>
<comment type="caution">
    <text evidence="2">The sequence shown here is derived from an EMBL/GenBank/DDBJ whole genome shotgun (WGS) entry which is preliminary data.</text>
</comment>
<feature type="region of interest" description="Disordered" evidence="1">
    <location>
        <begin position="191"/>
        <end position="215"/>
    </location>
</feature>